<reference evidence="1 2" key="1">
    <citation type="journal article" date="2013" name="Genome Biol. Evol.">
        <title>Comparison of metabolic capacities and inference of gene content evolution in mosquito-associated Spiroplasma diminutum and S. taiwanense.</title>
        <authorList>
            <person name="Lo W.S."/>
            <person name="Ku C."/>
            <person name="Chen L.L."/>
            <person name="Chang T.H."/>
            <person name="Kuo C.H."/>
        </authorList>
    </citation>
    <scope>NUCLEOTIDE SEQUENCE [LARGE SCALE GENOMIC DNA]</scope>
    <source>
        <strain evidence="1">CT-1</strain>
    </source>
</reference>
<dbReference type="NCBIfam" id="TIGR01484">
    <property type="entry name" value="HAD-SF-IIB"/>
    <property type="match status" value="1"/>
</dbReference>
<proteinExistence type="predicted"/>
<dbReference type="KEGG" id="stai:STAIW_v1c04990"/>
<evidence type="ECO:0000313" key="2">
    <source>
        <dbReference type="Proteomes" id="UP000014984"/>
    </source>
</evidence>
<dbReference type="RefSeq" id="WP_020834277.1">
    <property type="nucleotide sequence ID" value="NC_021846.1"/>
</dbReference>
<dbReference type="PATRIC" id="fig|1276220.3.peg.505"/>
<dbReference type="EMBL" id="CP005074">
    <property type="protein sequence ID" value="AGR41138.1"/>
    <property type="molecule type" value="Genomic_DNA"/>
</dbReference>
<gene>
    <name evidence="1" type="ORF">STAIW_v1c04990</name>
</gene>
<accession>S5MBI8</accession>
<protein>
    <recommendedName>
        <fullName evidence="3">HAD superfamily hydrolase</fullName>
    </recommendedName>
</protein>
<dbReference type="Gene3D" id="3.30.1240.10">
    <property type="match status" value="1"/>
</dbReference>
<dbReference type="eggNOG" id="COG0561">
    <property type="taxonomic scope" value="Bacteria"/>
</dbReference>
<dbReference type="InterPro" id="IPR023214">
    <property type="entry name" value="HAD_sf"/>
</dbReference>
<dbReference type="GO" id="GO:0016791">
    <property type="term" value="F:phosphatase activity"/>
    <property type="evidence" value="ECO:0007669"/>
    <property type="project" value="TreeGrafter"/>
</dbReference>
<dbReference type="GO" id="GO:0000287">
    <property type="term" value="F:magnesium ion binding"/>
    <property type="evidence" value="ECO:0007669"/>
    <property type="project" value="TreeGrafter"/>
</dbReference>
<keyword evidence="2" id="KW-1185">Reference proteome</keyword>
<evidence type="ECO:0000313" key="1">
    <source>
        <dbReference type="EMBL" id="AGR41138.1"/>
    </source>
</evidence>
<dbReference type="STRING" id="1276220.STAIW_v1c04990"/>
<dbReference type="PANTHER" id="PTHR10000">
    <property type="entry name" value="PHOSPHOSERINE PHOSPHATASE"/>
    <property type="match status" value="1"/>
</dbReference>
<dbReference type="SUPFAM" id="SSF56784">
    <property type="entry name" value="HAD-like"/>
    <property type="match status" value="1"/>
</dbReference>
<dbReference type="PANTHER" id="PTHR10000:SF8">
    <property type="entry name" value="HAD SUPERFAMILY HYDROLASE-LIKE, TYPE 3"/>
    <property type="match status" value="1"/>
</dbReference>
<dbReference type="Proteomes" id="UP000014984">
    <property type="component" value="Chromosome"/>
</dbReference>
<dbReference type="InterPro" id="IPR036412">
    <property type="entry name" value="HAD-like_sf"/>
</dbReference>
<dbReference type="HOGENOM" id="CLU_044146_3_2_14"/>
<dbReference type="AlphaFoldDB" id="S5MBI8"/>
<dbReference type="Pfam" id="PF08282">
    <property type="entry name" value="Hydrolase_3"/>
    <property type="match status" value="1"/>
</dbReference>
<dbReference type="InterPro" id="IPR006379">
    <property type="entry name" value="HAD-SF_hydro_IIB"/>
</dbReference>
<sequence length="267" mass="31042">MKWWFSNYDGTLRRGSGTKIESEDLKFIEKFQSQNNKFNIATGNMLCDMKSVLPENLNYEFIITNNGNCIWDNNDKIIFSKSIDIEERIKILEILQNLNENLICTFNLLNERKSFIFKPSLEVSSKMSRSKYFNIFLPKIENESEAIEEFLTNENINCISIWGDDEIVKKILNILKPNLIRTKVMYVKQNLIEIIDVNTSKKTAIEYLQTIYNFDNDQIITSGDGGNDIEMLKMTKNSFAMLDGSNVAKIAANHIISRVHEIDRYMK</sequence>
<name>S5MBI8_9MOLU</name>
<dbReference type="Gene3D" id="3.40.50.1000">
    <property type="entry name" value="HAD superfamily/HAD-like"/>
    <property type="match status" value="1"/>
</dbReference>
<dbReference type="GO" id="GO:0005829">
    <property type="term" value="C:cytosol"/>
    <property type="evidence" value="ECO:0007669"/>
    <property type="project" value="TreeGrafter"/>
</dbReference>
<organism evidence="1 2">
    <name type="scientific">Spiroplasma taiwanense CT-1</name>
    <dbReference type="NCBI Taxonomy" id="1276220"/>
    <lineage>
        <taxon>Bacteria</taxon>
        <taxon>Bacillati</taxon>
        <taxon>Mycoplasmatota</taxon>
        <taxon>Mollicutes</taxon>
        <taxon>Entomoplasmatales</taxon>
        <taxon>Spiroplasmataceae</taxon>
        <taxon>Spiroplasma</taxon>
    </lineage>
</organism>
<evidence type="ECO:0008006" key="3">
    <source>
        <dbReference type="Google" id="ProtNLM"/>
    </source>
</evidence>